<accession>A0A8H5BGP7</accession>
<dbReference type="AlphaFoldDB" id="A0A8H5BGP7"/>
<dbReference type="OrthoDB" id="3231000at2759"/>
<dbReference type="SUPFAM" id="SSF143865">
    <property type="entry name" value="CorA soluble domain-like"/>
    <property type="match status" value="1"/>
</dbReference>
<keyword evidence="2" id="KW-1185">Reference proteome</keyword>
<proteinExistence type="predicted"/>
<dbReference type="InterPro" id="IPR045861">
    <property type="entry name" value="CorA_cytoplasmic_dom"/>
</dbReference>
<name>A0A8H5BGP7_9AGAR</name>
<evidence type="ECO:0000313" key="1">
    <source>
        <dbReference type="EMBL" id="KAF5323012.1"/>
    </source>
</evidence>
<comment type="caution">
    <text evidence="1">The sequence shown here is derived from an EMBL/GenBank/DDBJ whole genome shotgun (WGS) entry which is preliminary data.</text>
</comment>
<protein>
    <submittedName>
        <fullName evidence="1">Uncharacterized protein</fullName>
    </submittedName>
</protein>
<reference evidence="1 2" key="1">
    <citation type="journal article" date="2020" name="ISME J.">
        <title>Uncovering the hidden diversity of litter-decomposition mechanisms in mushroom-forming fungi.</title>
        <authorList>
            <person name="Floudas D."/>
            <person name="Bentzer J."/>
            <person name="Ahren D."/>
            <person name="Johansson T."/>
            <person name="Persson P."/>
            <person name="Tunlid A."/>
        </authorList>
    </citation>
    <scope>NUCLEOTIDE SEQUENCE [LARGE SCALE GENOMIC DNA]</scope>
    <source>
        <strain evidence="1 2">CBS 175.51</strain>
    </source>
</reference>
<organism evidence="1 2">
    <name type="scientific">Ephemerocybe angulata</name>
    <dbReference type="NCBI Taxonomy" id="980116"/>
    <lineage>
        <taxon>Eukaryota</taxon>
        <taxon>Fungi</taxon>
        <taxon>Dikarya</taxon>
        <taxon>Basidiomycota</taxon>
        <taxon>Agaricomycotina</taxon>
        <taxon>Agaricomycetes</taxon>
        <taxon>Agaricomycetidae</taxon>
        <taxon>Agaricales</taxon>
        <taxon>Agaricineae</taxon>
        <taxon>Psathyrellaceae</taxon>
        <taxon>Ephemerocybe</taxon>
    </lineage>
</organism>
<sequence length="410" mass="46517">MSNVVDHLGHGLEPIKLEPHRIRPSHRHANPSAPWPWLDTGDVVDQVQLDKTLALVPQPCSHIDCECWAGCPHSQFPNWTKLQVMRSKIWDAIHIYDSATACTIHRCDMDTTSGQFSDAGPLPALEGHDGESWRAIINDLTQRPTNVTLRALFVEHMSGPVLQMLGAKSKIEPFFFSSSLNWIPSRFQEDIWEDAGDHVTITLPFIKAMSETEFTRRATVVEDTDFRSMAAKSGTLLGSQRNDTEAPFLIYSISTVLALDLLSVHLVRNIKGSTLISYHPSLSIPTTTAPFLHGRVRFASQSAHWKKIFRTSPDPTLVLLCLIWHVVYSWDEALESLYDHILYLEDVFMSKARMPLARELHIMRAHHQRYASLLDDFVKSIHFLRSAPTPFMTQKNFDRDHCLSLSSLYG</sequence>
<evidence type="ECO:0000313" key="2">
    <source>
        <dbReference type="Proteomes" id="UP000541558"/>
    </source>
</evidence>
<dbReference type="EMBL" id="JAACJK010000167">
    <property type="protein sequence ID" value="KAF5323012.1"/>
    <property type="molecule type" value="Genomic_DNA"/>
</dbReference>
<gene>
    <name evidence="1" type="ORF">D9611_009225</name>
</gene>
<dbReference type="Proteomes" id="UP000541558">
    <property type="component" value="Unassembled WGS sequence"/>
</dbReference>